<feature type="compositionally biased region" description="Polar residues" evidence="3">
    <location>
        <begin position="251"/>
        <end position="281"/>
    </location>
</feature>
<keyword evidence="1 2" id="KW-0694">RNA-binding</keyword>
<name>A0A915PV78_9BILA</name>
<dbReference type="GO" id="GO:0030014">
    <property type="term" value="C:CCR4-NOT complex"/>
    <property type="evidence" value="ECO:0007669"/>
    <property type="project" value="InterPro"/>
</dbReference>
<dbReference type="PROSITE" id="PS50102">
    <property type="entry name" value="RRM"/>
    <property type="match status" value="1"/>
</dbReference>
<dbReference type="Proteomes" id="UP000887581">
    <property type="component" value="Unplaced"/>
</dbReference>
<dbReference type="GO" id="GO:0003723">
    <property type="term" value="F:RNA binding"/>
    <property type="evidence" value="ECO:0007669"/>
    <property type="project" value="UniProtKB-UniRule"/>
</dbReference>
<dbReference type="Pfam" id="PF00076">
    <property type="entry name" value="RRM_1"/>
    <property type="match status" value="1"/>
</dbReference>
<reference evidence="6" key="1">
    <citation type="submission" date="2022-11" db="UniProtKB">
        <authorList>
            <consortium name="WormBaseParasite"/>
        </authorList>
    </citation>
    <scope>IDENTIFICATION</scope>
</reference>
<feature type="region of interest" description="Disordered" evidence="3">
    <location>
        <begin position="215"/>
        <end position="289"/>
    </location>
</feature>
<dbReference type="InterPro" id="IPR003954">
    <property type="entry name" value="RRM_euk-type"/>
</dbReference>
<dbReference type="WBParaSite" id="sdigi.contig48.g2910.t1">
    <property type="protein sequence ID" value="sdigi.contig48.g2910.t1"/>
    <property type="gene ID" value="sdigi.contig48.g2910"/>
</dbReference>
<proteinExistence type="predicted"/>
<dbReference type="GO" id="GO:0016567">
    <property type="term" value="P:protein ubiquitination"/>
    <property type="evidence" value="ECO:0007669"/>
    <property type="project" value="TreeGrafter"/>
</dbReference>
<dbReference type="SMART" id="SM00361">
    <property type="entry name" value="RRM_1"/>
    <property type="match status" value="1"/>
</dbReference>
<evidence type="ECO:0000313" key="5">
    <source>
        <dbReference type="Proteomes" id="UP000887581"/>
    </source>
</evidence>
<dbReference type="InterPro" id="IPR034261">
    <property type="entry name" value="CNOT4_RRM"/>
</dbReference>
<evidence type="ECO:0000256" key="2">
    <source>
        <dbReference type="PROSITE-ProRule" id="PRU00176"/>
    </source>
</evidence>
<dbReference type="InterPro" id="IPR012677">
    <property type="entry name" value="Nucleotide-bd_a/b_plait_sf"/>
</dbReference>
<protein>
    <submittedName>
        <fullName evidence="6">RRM domain-containing protein</fullName>
    </submittedName>
</protein>
<evidence type="ECO:0000256" key="1">
    <source>
        <dbReference type="ARBA" id="ARBA00022884"/>
    </source>
</evidence>
<dbReference type="GO" id="GO:0004842">
    <property type="term" value="F:ubiquitin-protein transferase activity"/>
    <property type="evidence" value="ECO:0007669"/>
    <property type="project" value="InterPro"/>
</dbReference>
<accession>A0A915PV78</accession>
<dbReference type="InterPro" id="IPR000504">
    <property type="entry name" value="RRM_dom"/>
</dbReference>
<dbReference type="PANTHER" id="PTHR12603">
    <property type="entry name" value="CCR4-NOT TRANSCRIPTION COMPLEX RELATED"/>
    <property type="match status" value="1"/>
</dbReference>
<dbReference type="Gene3D" id="3.30.70.330">
    <property type="match status" value="1"/>
</dbReference>
<dbReference type="CDD" id="cd12438">
    <property type="entry name" value="RRM_CNOT4"/>
    <property type="match status" value="1"/>
</dbReference>
<dbReference type="InterPro" id="IPR035979">
    <property type="entry name" value="RBD_domain_sf"/>
</dbReference>
<keyword evidence="5" id="KW-1185">Reference proteome</keyword>
<feature type="compositionally biased region" description="Basic and acidic residues" evidence="3">
    <location>
        <begin position="237"/>
        <end position="247"/>
    </location>
</feature>
<sequence>MSSDEQSDKEACVFSSPFADRYRSGEVDPESLLFRVSRAFSGILLTALSNCRYDIFQCPLCMEPLEIDDINFYPCKVLQKNLVYVVGLSARVADPETLKKPEYFGKYGRILKVAVGSSPTSNGPQSASCTAYVTYARYEDALRAIQAVNNAQLDGRIVKASLGTTKYCTNFLRSQPCYKPECMYLHDVADTEVSFTKDDMHLGRHAEYEKRLIESTLREKSQRGRASFITNTGGKPSKSESTERGPDCRSSVGNSQDKQKIPQSRSSSNDKSTKKIISQANGEVPRNQPCSATINKLIGENKGADKENEVSHVLVSLIDDAGVDQCCFDYLFSGHFVGCDLSLIKRWETQMMHRRQQSLNSMQWFLRQKSRLSEWISSSQGVVPLIATTCGSIEKMFLNDCVNGEVVPSWAMRYTEWPYSCYDDSINLGLTVMKLNYVTQDVTIQDIGLSAAKDKVDVSSTKALSNSNNSSQSVSDTGLCDWQRALGICGKESLTSKSVVTDFSTSLSSSQTRVLPKSTRLSVHSDDDLGFDPISESAKGLADLLEEEKTVLPHVGGMASVSSLMSLGMQCGWPSMGVSNGASPMSMRNLLGTDVDLTAAATHNYSCTSADCFSQPLKLSSQTAQTLTQQLSSVFHTNQFSSHPYFPPSKPQMARVNSFVNPPTNLTFSSAHPQRCPSFNSNTQYHPNVSLAAANQIDGTKLHEWQEGFRALLPNVNVRFVPDLNTAGYPSSRTSPMEMQRTTNHQFSSALNYDQTMPMSTQLLNPMASSAPPPVASMSSYSHPAQQWMMPPPGFSYVSKR</sequence>
<dbReference type="PANTHER" id="PTHR12603:SF0">
    <property type="entry name" value="CCR4-NOT TRANSCRIPTION COMPLEX SUBUNIT 4"/>
    <property type="match status" value="1"/>
</dbReference>
<dbReference type="FunFam" id="3.30.70.330:FF:000044">
    <property type="entry name" value="Putative ccr4-not transcription complex subunit 4"/>
    <property type="match status" value="1"/>
</dbReference>
<feature type="domain" description="RRM" evidence="4">
    <location>
        <begin position="81"/>
        <end position="165"/>
    </location>
</feature>
<dbReference type="InterPro" id="IPR039780">
    <property type="entry name" value="Mot2"/>
</dbReference>
<evidence type="ECO:0000259" key="4">
    <source>
        <dbReference type="PROSITE" id="PS50102"/>
    </source>
</evidence>
<evidence type="ECO:0000256" key="3">
    <source>
        <dbReference type="SAM" id="MobiDB-lite"/>
    </source>
</evidence>
<dbReference type="SUPFAM" id="SSF54928">
    <property type="entry name" value="RNA-binding domain, RBD"/>
    <property type="match status" value="1"/>
</dbReference>
<dbReference type="AlphaFoldDB" id="A0A915PV78"/>
<organism evidence="5 6">
    <name type="scientific">Setaria digitata</name>
    <dbReference type="NCBI Taxonomy" id="48799"/>
    <lineage>
        <taxon>Eukaryota</taxon>
        <taxon>Metazoa</taxon>
        <taxon>Ecdysozoa</taxon>
        <taxon>Nematoda</taxon>
        <taxon>Chromadorea</taxon>
        <taxon>Rhabditida</taxon>
        <taxon>Spirurina</taxon>
        <taxon>Spiruromorpha</taxon>
        <taxon>Filarioidea</taxon>
        <taxon>Setariidae</taxon>
        <taxon>Setaria</taxon>
    </lineage>
</organism>
<evidence type="ECO:0000313" key="6">
    <source>
        <dbReference type="WBParaSite" id="sdigi.contig48.g2910.t1"/>
    </source>
</evidence>